<evidence type="ECO:0000313" key="1">
    <source>
        <dbReference type="EMBL" id="BCM87857.1"/>
    </source>
</evidence>
<dbReference type="EMBL" id="AP024147">
    <property type="protein sequence ID" value="BCM87857.1"/>
    <property type="molecule type" value="Genomic_DNA"/>
</dbReference>
<evidence type="ECO:0000313" key="2">
    <source>
        <dbReference type="Proteomes" id="UP000663508"/>
    </source>
</evidence>
<dbReference type="Proteomes" id="UP000663508">
    <property type="component" value="Plasmid pVL1_2"/>
</dbReference>
<dbReference type="RefSeq" id="WP_207183869.1">
    <property type="nucleotide sequence ID" value="NZ_AP024147.1"/>
</dbReference>
<keyword evidence="1" id="KW-0614">Plasmid</keyword>
<protein>
    <submittedName>
        <fullName evidence="1">Uncharacterized protein</fullName>
    </submittedName>
</protein>
<accession>A0A8H9C958</accession>
<name>A0A8H9C958_9HYPH</name>
<geneLocation type="plasmid" evidence="1 2">
    <name>pVL1_2</name>
</geneLocation>
<gene>
    <name evidence="1" type="ORF">mvi_63180</name>
</gene>
<proteinExistence type="predicted"/>
<dbReference type="KEGG" id="mind:mvi_63180"/>
<sequence>MISSTAILRDARIIVDRLGLVLSGKVYSDSRSYFEDGHQIFTSRIVSQDGDTYTTLSGCAYTVESWAK</sequence>
<organism evidence="1 2">
    <name type="scientific">Methylobacterium indicum</name>
    <dbReference type="NCBI Taxonomy" id="1775910"/>
    <lineage>
        <taxon>Bacteria</taxon>
        <taxon>Pseudomonadati</taxon>
        <taxon>Pseudomonadota</taxon>
        <taxon>Alphaproteobacteria</taxon>
        <taxon>Hyphomicrobiales</taxon>
        <taxon>Methylobacteriaceae</taxon>
        <taxon>Methylobacterium</taxon>
    </lineage>
</organism>
<dbReference type="AlphaFoldDB" id="A0A8H9C958"/>
<reference evidence="1" key="1">
    <citation type="submission" date="2020-11" db="EMBL/GenBank/DDBJ databases">
        <title>Complete genome sequence of a novel pathogenic Methylobacterium strain isolated from rice in Vietnam.</title>
        <authorList>
            <person name="Lai K."/>
            <person name="Okazaki S."/>
            <person name="Higashi K."/>
            <person name="Mori H."/>
            <person name="Toyoda A."/>
            <person name="Kurokawa K."/>
        </authorList>
    </citation>
    <scope>NUCLEOTIDE SEQUENCE</scope>
    <source>
        <strain evidence="1">VL1</strain>
        <plasmid evidence="1">pVL1_2</plasmid>
    </source>
</reference>